<accession>A0AC60PMI5</accession>
<organism evidence="1 2">
    <name type="scientific">Ixodes persulcatus</name>
    <name type="common">Taiga tick</name>
    <dbReference type="NCBI Taxonomy" id="34615"/>
    <lineage>
        <taxon>Eukaryota</taxon>
        <taxon>Metazoa</taxon>
        <taxon>Ecdysozoa</taxon>
        <taxon>Arthropoda</taxon>
        <taxon>Chelicerata</taxon>
        <taxon>Arachnida</taxon>
        <taxon>Acari</taxon>
        <taxon>Parasitiformes</taxon>
        <taxon>Ixodida</taxon>
        <taxon>Ixodoidea</taxon>
        <taxon>Ixodidae</taxon>
        <taxon>Ixodinae</taxon>
        <taxon>Ixodes</taxon>
    </lineage>
</organism>
<dbReference type="Proteomes" id="UP000805193">
    <property type="component" value="Unassembled WGS sequence"/>
</dbReference>
<dbReference type="EMBL" id="JABSTQ010010349">
    <property type="protein sequence ID" value="KAG0421544.1"/>
    <property type="molecule type" value="Genomic_DNA"/>
</dbReference>
<comment type="caution">
    <text evidence="1">The sequence shown here is derived from an EMBL/GenBank/DDBJ whole genome shotgun (WGS) entry which is preliminary data.</text>
</comment>
<feature type="non-terminal residue" evidence="1">
    <location>
        <position position="64"/>
    </location>
</feature>
<name>A0AC60PMI5_IXOPE</name>
<keyword evidence="2" id="KW-1185">Reference proteome</keyword>
<gene>
    <name evidence="1" type="ORF">HPB47_002563</name>
</gene>
<feature type="non-terminal residue" evidence="1">
    <location>
        <position position="1"/>
    </location>
</feature>
<evidence type="ECO:0000313" key="2">
    <source>
        <dbReference type="Proteomes" id="UP000805193"/>
    </source>
</evidence>
<sequence>TKARIMWCLNTITTHGSFRSAAASASLFPLMFPMCETARKMQLGKDKVGYTICHGIGPYFQEKL</sequence>
<protein>
    <submittedName>
        <fullName evidence="1">Uncharacterized protein</fullName>
    </submittedName>
</protein>
<evidence type="ECO:0000313" key="1">
    <source>
        <dbReference type="EMBL" id="KAG0421544.1"/>
    </source>
</evidence>
<reference evidence="1 2" key="1">
    <citation type="journal article" date="2020" name="Cell">
        <title>Large-Scale Comparative Analyses of Tick Genomes Elucidate Their Genetic Diversity and Vector Capacities.</title>
        <authorList>
            <consortium name="Tick Genome and Microbiome Consortium (TIGMIC)"/>
            <person name="Jia N."/>
            <person name="Wang J."/>
            <person name="Shi W."/>
            <person name="Du L."/>
            <person name="Sun Y."/>
            <person name="Zhan W."/>
            <person name="Jiang J.F."/>
            <person name="Wang Q."/>
            <person name="Zhang B."/>
            <person name="Ji P."/>
            <person name="Bell-Sakyi L."/>
            <person name="Cui X.M."/>
            <person name="Yuan T.T."/>
            <person name="Jiang B.G."/>
            <person name="Yang W.F."/>
            <person name="Lam T.T."/>
            <person name="Chang Q.C."/>
            <person name="Ding S.J."/>
            <person name="Wang X.J."/>
            <person name="Zhu J.G."/>
            <person name="Ruan X.D."/>
            <person name="Zhao L."/>
            <person name="Wei J.T."/>
            <person name="Ye R.Z."/>
            <person name="Que T.C."/>
            <person name="Du C.H."/>
            <person name="Zhou Y.H."/>
            <person name="Cheng J.X."/>
            <person name="Dai P.F."/>
            <person name="Guo W.B."/>
            <person name="Han X.H."/>
            <person name="Huang E.J."/>
            <person name="Li L.F."/>
            <person name="Wei W."/>
            <person name="Gao Y.C."/>
            <person name="Liu J.Z."/>
            <person name="Shao H.Z."/>
            <person name="Wang X."/>
            <person name="Wang C.C."/>
            <person name="Yang T.C."/>
            <person name="Huo Q.B."/>
            <person name="Li W."/>
            <person name="Chen H.Y."/>
            <person name="Chen S.E."/>
            <person name="Zhou L.G."/>
            <person name="Ni X.B."/>
            <person name="Tian J.H."/>
            <person name="Sheng Y."/>
            <person name="Liu T."/>
            <person name="Pan Y.S."/>
            <person name="Xia L.Y."/>
            <person name="Li J."/>
            <person name="Zhao F."/>
            <person name="Cao W.C."/>
        </authorList>
    </citation>
    <scope>NUCLEOTIDE SEQUENCE [LARGE SCALE GENOMIC DNA]</scope>
    <source>
        <strain evidence="1">Iper-2018</strain>
    </source>
</reference>
<proteinExistence type="predicted"/>